<dbReference type="EMBL" id="RCMK01001138">
    <property type="protein sequence ID" value="KAG2900968.1"/>
    <property type="molecule type" value="Genomic_DNA"/>
</dbReference>
<accession>A0A8T0YJ09</accession>
<dbReference type="EMBL" id="RCMG01001099">
    <property type="protein sequence ID" value="KAG2836340.1"/>
    <property type="molecule type" value="Genomic_DNA"/>
</dbReference>
<reference evidence="1" key="1">
    <citation type="submission" date="2018-10" db="EMBL/GenBank/DDBJ databases">
        <title>Effector identification in a new, highly contiguous assembly of the strawberry crown rot pathogen Phytophthora cactorum.</title>
        <authorList>
            <person name="Armitage A.D."/>
            <person name="Nellist C.F."/>
            <person name="Bates H."/>
            <person name="Vickerstaff R.J."/>
            <person name="Harrison R.J."/>
        </authorList>
    </citation>
    <scope>NUCLEOTIDE SEQUENCE</scope>
    <source>
        <strain evidence="1">15-7</strain>
        <strain evidence="2">4040</strain>
    </source>
</reference>
<proteinExistence type="predicted"/>
<gene>
    <name evidence="1" type="ORF">PC113_g20042</name>
    <name evidence="2" type="ORF">PC117_g21841</name>
</gene>
<protein>
    <submittedName>
        <fullName evidence="1">Uncharacterized protein</fullName>
    </submittedName>
</protein>
<name>A0A8T0YJ09_9STRA</name>
<sequence length="34" mass="3558">MLLKVAIVCSSLVDGAVLAQIDGALPVYKSPMVR</sequence>
<dbReference type="Proteomes" id="UP000736787">
    <property type="component" value="Unassembled WGS sequence"/>
</dbReference>
<evidence type="ECO:0000313" key="2">
    <source>
        <dbReference type="EMBL" id="KAG2900968.1"/>
    </source>
</evidence>
<dbReference type="Proteomes" id="UP000735874">
    <property type="component" value="Unassembled WGS sequence"/>
</dbReference>
<evidence type="ECO:0000313" key="3">
    <source>
        <dbReference type="Proteomes" id="UP000735874"/>
    </source>
</evidence>
<organism evidence="1 3">
    <name type="scientific">Phytophthora cactorum</name>
    <dbReference type="NCBI Taxonomy" id="29920"/>
    <lineage>
        <taxon>Eukaryota</taxon>
        <taxon>Sar</taxon>
        <taxon>Stramenopiles</taxon>
        <taxon>Oomycota</taxon>
        <taxon>Peronosporomycetes</taxon>
        <taxon>Peronosporales</taxon>
        <taxon>Peronosporaceae</taxon>
        <taxon>Phytophthora</taxon>
    </lineage>
</organism>
<dbReference type="AlphaFoldDB" id="A0A8T0YJ09"/>
<evidence type="ECO:0000313" key="1">
    <source>
        <dbReference type="EMBL" id="KAG2836340.1"/>
    </source>
</evidence>
<comment type="caution">
    <text evidence="1">The sequence shown here is derived from an EMBL/GenBank/DDBJ whole genome shotgun (WGS) entry which is preliminary data.</text>
</comment>